<dbReference type="PANTHER" id="PTHR12110:SF53">
    <property type="entry name" value="BLR5974 PROTEIN"/>
    <property type="match status" value="1"/>
</dbReference>
<reference evidence="2" key="1">
    <citation type="submission" date="2018-05" db="EMBL/GenBank/DDBJ databases">
        <authorList>
            <person name="Lanie J.A."/>
            <person name="Ng W.-L."/>
            <person name="Kazmierczak K.M."/>
            <person name="Andrzejewski T.M."/>
            <person name="Davidsen T.M."/>
            <person name="Wayne K.J."/>
            <person name="Tettelin H."/>
            <person name="Glass J.I."/>
            <person name="Rusch D."/>
            <person name="Podicherti R."/>
            <person name="Tsui H.-C.T."/>
            <person name="Winkler M.E."/>
        </authorList>
    </citation>
    <scope>NUCLEOTIDE SEQUENCE</scope>
</reference>
<protein>
    <recommendedName>
        <fullName evidence="1">Xylose isomerase-like TIM barrel domain-containing protein</fullName>
    </recommendedName>
</protein>
<dbReference type="AlphaFoldDB" id="A0A381QHE9"/>
<proteinExistence type="predicted"/>
<evidence type="ECO:0000313" key="2">
    <source>
        <dbReference type="EMBL" id="SUZ77819.1"/>
    </source>
</evidence>
<dbReference type="PANTHER" id="PTHR12110">
    <property type="entry name" value="HYDROXYPYRUVATE ISOMERASE"/>
    <property type="match status" value="1"/>
</dbReference>
<dbReference type="InterPro" id="IPR036237">
    <property type="entry name" value="Xyl_isomerase-like_sf"/>
</dbReference>
<evidence type="ECO:0000259" key="1">
    <source>
        <dbReference type="Pfam" id="PF01261"/>
    </source>
</evidence>
<accession>A0A381QHE9</accession>
<sequence length="309" mass="34382">MALLQWAVDHGAEGVQFSGFDSDWQRRLEVPYLKDLRAFAESERLYLEWGGAEHIPRHMTTWAHRDLFTSNQLVAAQAAHLGSGVARACSGGLMRWSDAAPSTETLLRDTASALMAQRDMLRDHGVILAIELHFEFTTHELLRLFEMCEAVPGDWLGVVFDTMNVLTMLEDPVRATDRILPWVVATHIKDGGIRAVPDGLETFPTAVGDGVIALVSVIRRLASSGRQVHLSIEDHGGTFHLQTKDQEFLAKFPDVTDDEMADLEALAMRATRSAKCIPTDRALWPEICEERMGRNLTKLKALVAELEVA</sequence>
<feature type="domain" description="Xylose isomerase-like TIM barrel" evidence="1">
    <location>
        <begin position="4"/>
        <end position="236"/>
    </location>
</feature>
<gene>
    <name evidence="2" type="ORF">METZ01_LOCUS30673</name>
</gene>
<dbReference type="InterPro" id="IPR050312">
    <property type="entry name" value="IolE/XylAMocC-like"/>
</dbReference>
<dbReference type="InterPro" id="IPR013022">
    <property type="entry name" value="Xyl_isomerase-like_TIM-brl"/>
</dbReference>
<dbReference type="Gene3D" id="3.20.20.150">
    <property type="entry name" value="Divalent-metal-dependent TIM barrel enzymes"/>
    <property type="match status" value="1"/>
</dbReference>
<name>A0A381QHE9_9ZZZZ</name>
<dbReference type="SUPFAM" id="SSF51658">
    <property type="entry name" value="Xylose isomerase-like"/>
    <property type="match status" value="1"/>
</dbReference>
<organism evidence="2">
    <name type="scientific">marine metagenome</name>
    <dbReference type="NCBI Taxonomy" id="408172"/>
    <lineage>
        <taxon>unclassified sequences</taxon>
        <taxon>metagenomes</taxon>
        <taxon>ecological metagenomes</taxon>
    </lineage>
</organism>
<dbReference type="EMBL" id="UINC01001330">
    <property type="protein sequence ID" value="SUZ77819.1"/>
    <property type="molecule type" value="Genomic_DNA"/>
</dbReference>
<dbReference type="Pfam" id="PF01261">
    <property type="entry name" value="AP_endonuc_2"/>
    <property type="match status" value="1"/>
</dbReference>